<evidence type="ECO:0008006" key="4">
    <source>
        <dbReference type="Google" id="ProtNLM"/>
    </source>
</evidence>
<feature type="chain" id="PRO_5020761022" description="T9SS C-terminal target domain-containing protein" evidence="1">
    <location>
        <begin position="23"/>
        <end position="451"/>
    </location>
</feature>
<evidence type="ECO:0000256" key="1">
    <source>
        <dbReference type="SAM" id="SignalP"/>
    </source>
</evidence>
<evidence type="ECO:0000313" key="3">
    <source>
        <dbReference type="Proteomes" id="UP000295741"/>
    </source>
</evidence>
<accession>A0A4R6IY36</accession>
<comment type="caution">
    <text evidence="2">The sequence shown here is derived from an EMBL/GenBank/DDBJ whole genome shotgun (WGS) entry which is preliminary data.</text>
</comment>
<name>A0A4R6IY36_9BACT</name>
<dbReference type="PANTHER" id="PTHR41339:SF1">
    <property type="entry name" value="SECRETED PROTEIN"/>
    <property type="match status" value="1"/>
</dbReference>
<proteinExistence type="predicted"/>
<dbReference type="Proteomes" id="UP000295741">
    <property type="component" value="Unassembled WGS sequence"/>
</dbReference>
<gene>
    <name evidence="2" type="ORF">BC659_2200</name>
</gene>
<dbReference type="PROSITE" id="PS51257">
    <property type="entry name" value="PROKAR_LIPOPROTEIN"/>
    <property type="match status" value="1"/>
</dbReference>
<organism evidence="2 3">
    <name type="scientific">Sediminibacterium goheungense</name>
    <dbReference type="NCBI Taxonomy" id="1086393"/>
    <lineage>
        <taxon>Bacteria</taxon>
        <taxon>Pseudomonadati</taxon>
        <taxon>Bacteroidota</taxon>
        <taxon>Chitinophagia</taxon>
        <taxon>Chitinophagales</taxon>
        <taxon>Chitinophagaceae</taxon>
        <taxon>Sediminibacterium</taxon>
    </lineage>
</organism>
<dbReference type="AlphaFoldDB" id="A0A4R6IY36"/>
<reference evidence="2 3" key="1">
    <citation type="submission" date="2019-03" db="EMBL/GenBank/DDBJ databases">
        <title>Genomic Encyclopedia of Archaeal and Bacterial Type Strains, Phase II (KMG-II): from individual species to whole genera.</title>
        <authorList>
            <person name="Goeker M."/>
        </authorList>
    </citation>
    <scope>NUCLEOTIDE SEQUENCE [LARGE SCALE GENOMIC DNA]</scope>
    <source>
        <strain evidence="2 3">DSM 28323</strain>
    </source>
</reference>
<sequence>MIRSLLISRLAMVALAALTMTACTKNNDDPIVDPPADPNATVLRGSLLENKTLTADKTWTLKGYVYVPNGVTLTIEPGTVIKSDKTEKGALCVERGGKLIANGTADKPIVFTSGMDAGARNPGDWGGVVLLGFAKTNRSSTPVIEGGLDRPYGGTNDADNSGSLKYVRIEYAGIAAFPGSEINGLTLGGVGSGTTLENIQIVYGNDDAYEFFGGNVNAKYLVAYGTADDDFDFDFGYTGKIQYGVALRDPSFVDNGDAGNGIEADNDGSGTTATPYTRPVLSNFTFVGPNNAAGTAANHNFGNRWRRSVRFVLRNSILMGWQKGGFSIESDGTANDYSGAGGTSEFKNNLVHAVAEPYKISGLTSATLTAAAMKTKAESEGCKTYTDAADIKLTAPFSLTSPNLLPATGSDALTGASFTGLDAFFTTTTHVGAFGTTNWMASWTRFPAKGQ</sequence>
<feature type="signal peptide" evidence="1">
    <location>
        <begin position="1"/>
        <end position="22"/>
    </location>
</feature>
<protein>
    <recommendedName>
        <fullName evidence="4">T9SS C-terminal target domain-containing protein</fullName>
    </recommendedName>
</protein>
<evidence type="ECO:0000313" key="2">
    <source>
        <dbReference type="EMBL" id="TDO26886.1"/>
    </source>
</evidence>
<dbReference type="OrthoDB" id="1521716at2"/>
<dbReference type="PANTHER" id="PTHR41339">
    <property type="entry name" value="LIPL48"/>
    <property type="match status" value="1"/>
</dbReference>
<dbReference type="EMBL" id="SNWP01000011">
    <property type="protein sequence ID" value="TDO26886.1"/>
    <property type="molecule type" value="Genomic_DNA"/>
</dbReference>
<dbReference type="RefSeq" id="WP_133474760.1">
    <property type="nucleotide sequence ID" value="NZ_SNWP01000011.1"/>
</dbReference>
<keyword evidence="3" id="KW-1185">Reference proteome</keyword>
<keyword evidence="1" id="KW-0732">Signal</keyword>